<evidence type="ECO:0000313" key="1">
    <source>
        <dbReference type="EMBL" id="KAG5188591.1"/>
    </source>
</evidence>
<proteinExistence type="predicted"/>
<evidence type="ECO:0000313" key="2">
    <source>
        <dbReference type="Proteomes" id="UP000664859"/>
    </source>
</evidence>
<comment type="caution">
    <text evidence="1">The sequence shown here is derived from an EMBL/GenBank/DDBJ whole genome shotgun (WGS) entry which is preliminary data.</text>
</comment>
<sequence length="296" mass="32713">MLMLTPTDAVTIGTRSCHLACATVACCMSALAAKAAQTSSRRTESGAVPYRCGTNVMSAERLSRHKRAVPSPHRSAEPPPLQASFDAFDERLLNASLEEQLRIGRAIIDVCKMYSNQIHESVRRFIPRRFKCGHVAMLARLLLYPHRIASSYRIASAAFSIAFSHAIGHSPSLCFVSLTWCSSINIMADLVERLINRFGQAAAYTAAGNEPSHTQRLHETVLRNFERRRSMLEANEGVGLRRKTVSCSLAKVLHRHPSLHIAQTLQGPADDVGKVQHLASLLSNYICTWKLRTALP</sequence>
<accession>A0A836CMA0</accession>
<protein>
    <submittedName>
        <fullName evidence="1">Uncharacterized protein</fullName>
    </submittedName>
</protein>
<organism evidence="1 2">
    <name type="scientific">Tribonema minus</name>
    <dbReference type="NCBI Taxonomy" id="303371"/>
    <lineage>
        <taxon>Eukaryota</taxon>
        <taxon>Sar</taxon>
        <taxon>Stramenopiles</taxon>
        <taxon>Ochrophyta</taxon>
        <taxon>PX clade</taxon>
        <taxon>Xanthophyceae</taxon>
        <taxon>Tribonematales</taxon>
        <taxon>Tribonemataceae</taxon>
        <taxon>Tribonema</taxon>
    </lineage>
</organism>
<gene>
    <name evidence="1" type="ORF">JKP88DRAFT_243573</name>
</gene>
<dbReference type="Proteomes" id="UP000664859">
    <property type="component" value="Unassembled WGS sequence"/>
</dbReference>
<reference evidence="1" key="1">
    <citation type="submission" date="2021-02" db="EMBL/GenBank/DDBJ databases">
        <title>First Annotated Genome of the Yellow-green Alga Tribonema minus.</title>
        <authorList>
            <person name="Mahan K.M."/>
        </authorList>
    </citation>
    <scope>NUCLEOTIDE SEQUENCE</scope>
    <source>
        <strain evidence="1">UTEX B ZZ1240</strain>
    </source>
</reference>
<keyword evidence="2" id="KW-1185">Reference proteome</keyword>
<dbReference type="EMBL" id="JAFCMP010000068">
    <property type="protein sequence ID" value="KAG5188591.1"/>
    <property type="molecule type" value="Genomic_DNA"/>
</dbReference>
<dbReference type="AlphaFoldDB" id="A0A836CMA0"/>
<name>A0A836CMA0_9STRA</name>